<protein>
    <submittedName>
        <fullName evidence="1">Uncharacterized protein</fullName>
    </submittedName>
</protein>
<evidence type="ECO:0000313" key="1">
    <source>
        <dbReference type="EMBL" id="AGH96612.1"/>
    </source>
</evidence>
<reference evidence="1 2" key="1">
    <citation type="journal article" date="2013" name="ISME J.">
        <title>By their genes ye shall know them: genomic signatures of predatory bacteria.</title>
        <authorList>
            <person name="Pasternak Z."/>
            <person name="Pietrokovski S."/>
            <person name="Rotem O."/>
            <person name="Gophna U."/>
            <person name="Lurie-Weinberger M.N."/>
            <person name="Jurkevitch E."/>
        </authorList>
    </citation>
    <scope>NUCLEOTIDE SEQUENCE [LARGE SCALE GENOMIC DNA]</scope>
    <source>
        <strain evidence="1 2">JSS</strain>
    </source>
</reference>
<evidence type="ECO:0000313" key="2">
    <source>
        <dbReference type="Proteomes" id="UP000012040"/>
    </source>
</evidence>
<accession>M4VB50</accession>
<dbReference type="PATRIC" id="fig|1184267.3.peg.2429"/>
<proteinExistence type="predicted"/>
<gene>
    <name evidence="1" type="ORF">A11Q_2396</name>
</gene>
<dbReference type="HOGENOM" id="CLU_1812008_0_0_7"/>
<dbReference type="EMBL" id="CP003537">
    <property type="protein sequence ID" value="AGH96612.1"/>
    <property type="molecule type" value="Genomic_DNA"/>
</dbReference>
<dbReference type="AlphaFoldDB" id="M4VB50"/>
<dbReference type="KEGG" id="bex:A11Q_2396"/>
<sequence length="142" mass="15805">MNTRLIMKLATLVLGLILVVMIYNYTSSGSLTRTLNALFGVSNANSINWCADHVVDVKWIATEVPEALKQKSLSDLRRQYCELSTEDIVDLDVDHVEWAPLAESSGAAGHTTVLEWSSQFEVYRTGGMPFKSAKLTQELLQK</sequence>
<dbReference type="Proteomes" id="UP000012040">
    <property type="component" value="Chromosome"/>
</dbReference>
<dbReference type="RefSeq" id="WP_015471102.1">
    <property type="nucleotide sequence ID" value="NC_020813.1"/>
</dbReference>
<keyword evidence="2" id="KW-1185">Reference proteome</keyword>
<name>M4VB50_9BACT</name>
<organism evidence="1 2">
    <name type="scientific">Pseudobdellovibrio exovorus JSS</name>
    <dbReference type="NCBI Taxonomy" id="1184267"/>
    <lineage>
        <taxon>Bacteria</taxon>
        <taxon>Pseudomonadati</taxon>
        <taxon>Bdellovibrionota</taxon>
        <taxon>Bdellovibrionia</taxon>
        <taxon>Bdellovibrionales</taxon>
        <taxon>Pseudobdellovibrionaceae</taxon>
        <taxon>Pseudobdellovibrio</taxon>
    </lineage>
</organism>